<dbReference type="Proteomes" id="UP000087766">
    <property type="component" value="Chromosome 6"/>
</dbReference>
<gene>
    <name evidence="5" type="primary">LOC106763585</name>
</gene>
<evidence type="ECO:0000313" key="5">
    <source>
        <dbReference type="RefSeq" id="XP_014503243.1"/>
    </source>
</evidence>
<dbReference type="STRING" id="3916.A0A1S3UB37"/>
<keyword evidence="1" id="KW-0175">Coiled coil</keyword>
<sequence>MKQKYQGNARVKRAQLQRLRREFEILEMQNGECVNDYISRVMIITNDMRGAGETMEDGHIVEKILRTLFDKYNYIVCSIEESKDINEMTINELQSSLLIHEHNIKRQEITKQALKVTGDYYAPQVTEHLSNRGRGRGGYRGKGRGREHTELDEGKEMLLMSYVEMQGVKRDEMWFLDSGCSNHMSGDKKWFIELDQSFRHSVKLGNDFKLNVMGKGNVRMKLEGQIVTFIEVFYIPDLKTNLLSIGQLQERNLSILIKNGCCSIYHDTEGLIIRTMISENRMFVLMASIAIVDTNISKAACLNVTSENITSLWH</sequence>
<dbReference type="GeneID" id="106763585"/>
<organism evidence="4 5">
    <name type="scientific">Vigna radiata var. radiata</name>
    <name type="common">Mung bean</name>
    <name type="synonym">Phaseolus aureus</name>
    <dbReference type="NCBI Taxonomy" id="3916"/>
    <lineage>
        <taxon>Eukaryota</taxon>
        <taxon>Viridiplantae</taxon>
        <taxon>Streptophyta</taxon>
        <taxon>Embryophyta</taxon>
        <taxon>Tracheophyta</taxon>
        <taxon>Spermatophyta</taxon>
        <taxon>Magnoliopsida</taxon>
        <taxon>eudicotyledons</taxon>
        <taxon>Gunneridae</taxon>
        <taxon>Pentapetalae</taxon>
        <taxon>rosids</taxon>
        <taxon>fabids</taxon>
        <taxon>Fabales</taxon>
        <taxon>Fabaceae</taxon>
        <taxon>Papilionoideae</taxon>
        <taxon>50 kb inversion clade</taxon>
        <taxon>NPAAA clade</taxon>
        <taxon>indigoferoid/millettioid clade</taxon>
        <taxon>Phaseoleae</taxon>
        <taxon>Vigna</taxon>
    </lineage>
</organism>
<evidence type="ECO:0000313" key="4">
    <source>
        <dbReference type="Proteomes" id="UP000087766"/>
    </source>
</evidence>
<evidence type="ECO:0000256" key="1">
    <source>
        <dbReference type="SAM" id="Coils"/>
    </source>
</evidence>
<dbReference type="AlphaFoldDB" id="A0A1S3UB37"/>
<dbReference type="OrthoDB" id="2013098at2759"/>
<dbReference type="KEGG" id="vra:106763585"/>
<dbReference type="PANTHER" id="PTHR35317:SF27">
    <property type="entry name" value="RETROVIRUS-RELATED POL POLYPROTEIN FROM TRANSPOSON TNT 1-94"/>
    <property type="match status" value="1"/>
</dbReference>
<dbReference type="InterPro" id="IPR054722">
    <property type="entry name" value="PolX-like_BBD"/>
</dbReference>
<name>A0A1S3UB37_VIGRR</name>
<feature type="coiled-coil region" evidence="1">
    <location>
        <begin position="2"/>
        <end position="29"/>
    </location>
</feature>
<dbReference type="RefSeq" id="XP_014503243.1">
    <property type="nucleotide sequence ID" value="XM_014647757.1"/>
</dbReference>
<proteinExistence type="predicted"/>
<dbReference type="PANTHER" id="PTHR35317">
    <property type="entry name" value="OS04G0629600 PROTEIN"/>
    <property type="match status" value="1"/>
</dbReference>
<feature type="compositionally biased region" description="Basic residues" evidence="2">
    <location>
        <begin position="131"/>
        <end position="143"/>
    </location>
</feature>
<accession>A0A1S3UB37</accession>
<protein>
    <submittedName>
        <fullName evidence="5">Uncharacterized protein LOC106763585</fullName>
    </submittedName>
</protein>
<dbReference type="Pfam" id="PF22936">
    <property type="entry name" value="Pol_BBD"/>
    <property type="match status" value="1"/>
</dbReference>
<feature type="domain" description="Retrovirus-related Pol polyprotein from transposon TNT 1-94-like beta-barrel" evidence="3">
    <location>
        <begin position="174"/>
        <end position="252"/>
    </location>
</feature>
<reference evidence="4" key="1">
    <citation type="journal article" date="2014" name="Nat. Commun.">
        <title>Genome sequence of mungbean and insights into evolution within Vigna species.</title>
        <authorList>
            <person name="Kang Y.J."/>
            <person name="Kim S.K."/>
            <person name="Kim M.Y."/>
            <person name="Lestari P."/>
            <person name="Kim K.H."/>
            <person name="Ha B.K."/>
            <person name="Jun T.H."/>
            <person name="Hwang W.J."/>
            <person name="Lee T."/>
            <person name="Lee J."/>
            <person name="Shim S."/>
            <person name="Yoon M.Y."/>
            <person name="Jang Y.E."/>
            <person name="Han K.S."/>
            <person name="Taeprayoon P."/>
            <person name="Yoon N."/>
            <person name="Somta P."/>
            <person name="Tanya P."/>
            <person name="Kim K.S."/>
            <person name="Gwag J.G."/>
            <person name="Moon J.K."/>
            <person name="Lee Y.H."/>
            <person name="Park B.S."/>
            <person name="Bombarely A."/>
            <person name="Doyle J.J."/>
            <person name="Jackson S.A."/>
            <person name="Schafleitner R."/>
            <person name="Srinives P."/>
            <person name="Varshney R.K."/>
            <person name="Lee S.H."/>
        </authorList>
    </citation>
    <scope>NUCLEOTIDE SEQUENCE [LARGE SCALE GENOMIC DNA]</scope>
    <source>
        <strain evidence="4">cv. VC1973A</strain>
    </source>
</reference>
<dbReference type="Pfam" id="PF14223">
    <property type="entry name" value="Retrotran_gag_2"/>
    <property type="match status" value="1"/>
</dbReference>
<keyword evidence="4" id="KW-1185">Reference proteome</keyword>
<evidence type="ECO:0000256" key="2">
    <source>
        <dbReference type="SAM" id="MobiDB-lite"/>
    </source>
</evidence>
<evidence type="ECO:0000259" key="3">
    <source>
        <dbReference type="Pfam" id="PF22936"/>
    </source>
</evidence>
<feature type="region of interest" description="Disordered" evidence="2">
    <location>
        <begin position="131"/>
        <end position="150"/>
    </location>
</feature>
<reference evidence="5" key="2">
    <citation type="submission" date="2025-08" db="UniProtKB">
        <authorList>
            <consortium name="RefSeq"/>
        </authorList>
    </citation>
    <scope>IDENTIFICATION</scope>
    <source>
        <tissue evidence="5">Leaf</tissue>
    </source>
</reference>